<dbReference type="Proteomes" id="UP000181976">
    <property type="component" value="Unassembled WGS sequence"/>
</dbReference>
<sequence length="43" mass="5264">MIIWLNGKGDNPFLKLISMKIVFFALQKYHFYKIFEWITSIRI</sequence>
<evidence type="ECO:0000313" key="2">
    <source>
        <dbReference type="Proteomes" id="UP000181976"/>
    </source>
</evidence>
<evidence type="ECO:0000313" key="1">
    <source>
        <dbReference type="EMBL" id="SFE97297.1"/>
    </source>
</evidence>
<dbReference type="EMBL" id="FONA01000025">
    <property type="protein sequence ID" value="SFE97297.1"/>
    <property type="molecule type" value="Genomic_DNA"/>
</dbReference>
<proteinExistence type="predicted"/>
<reference evidence="1 2" key="1">
    <citation type="submission" date="2016-10" db="EMBL/GenBank/DDBJ databases">
        <authorList>
            <person name="de Groot N.N."/>
        </authorList>
    </citation>
    <scope>NUCLEOTIDE SEQUENCE [LARGE SCALE GENOMIC DNA]</scope>
    <source>
        <strain evidence="1 2">DSM 19012</strain>
    </source>
</reference>
<accession>A0A1I2EXF4</accession>
<dbReference type="InParanoid" id="A0A1I2EXF4"/>
<keyword evidence="2" id="KW-1185">Reference proteome</keyword>
<gene>
    <name evidence="1" type="ORF">SAMN05444380_1257</name>
</gene>
<organism evidence="1 2">
    <name type="scientific">Thermophagus xiamenensis</name>
    <dbReference type="NCBI Taxonomy" id="385682"/>
    <lineage>
        <taxon>Bacteria</taxon>
        <taxon>Pseudomonadati</taxon>
        <taxon>Bacteroidota</taxon>
        <taxon>Bacteroidia</taxon>
        <taxon>Marinilabiliales</taxon>
        <taxon>Marinilabiliaceae</taxon>
        <taxon>Thermophagus</taxon>
    </lineage>
</organism>
<protein>
    <submittedName>
        <fullName evidence="1">Uncharacterized protein</fullName>
    </submittedName>
</protein>
<name>A0A1I2EXF4_9BACT</name>
<dbReference type="AlphaFoldDB" id="A0A1I2EXF4"/>
<dbReference type="STRING" id="385682.SAMN05444380_1257"/>